<keyword evidence="9" id="KW-0067">ATP-binding</keyword>
<dbReference type="Gene3D" id="3.40.50.150">
    <property type="entry name" value="Vaccinia Virus protein VP39"/>
    <property type="match status" value="1"/>
</dbReference>
<keyword evidence="13" id="KW-1133">Transmembrane helix</keyword>
<feature type="binding site" evidence="10">
    <location>
        <position position="655"/>
    </location>
    <ligand>
        <name>S-adenosyl-L-methionine</name>
        <dbReference type="ChEBI" id="CHEBI:59789"/>
    </ligand>
</feature>
<dbReference type="PANTHER" id="PTHR11727:SF7">
    <property type="entry name" value="DIMETHYLADENOSINE TRANSFERASE-RELATED"/>
    <property type="match status" value="1"/>
</dbReference>
<keyword evidence="4 10" id="KW-0808">Transferase</keyword>
<comment type="similarity">
    <text evidence="1">Belongs to the GDA1/CD39 NTPase family.</text>
</comment>
<dbReference type="GO" id="GO:0005524">
    <property type="term" value="F:ATP binding"/>
    <property type="evidence" value="ECO:0007669"/>
    <property type="project" value="UniProtKB-KW"/>
</dbReference>
<dbReference type="GO" id="GO:0016787">
    <property type="term" value="F:hydrolase activity"/>
    <property type="evidence" value="ECO:0007669"/>
    <property type="project" value="UniProtKB-KW"/>
</dbReference>
<feature type="compositionally biased region" description="Gly residues" evidence="12">
    <location>
        <begin position="581"/>
        <end position="593"/>
    </location>
</feature>
<dbReference type="CDD" id="cd02440">
    <property type="entry name" value="AdoMet_MTases"/>
    <property type="match status" value="1"/>
</dbReference>
<keyword evidence="9" id="KW-0547">Nucleotide-binding</keyword>
<evidence type="ECO:0000256" key="2">
    <source>
        <dbReference type="ARBA" id="ARBA00022552"/>
    </source>
</evidence>
<feature type="binding site" evidence="10">
    <location>
        <position position="609"/>
    </location>
    <ligand>
        <name>S-adenosyl-L-methionine</name>
        <dbReference type="ChEBI" id="CHEBI:59789"/>
    </ligand>
</feature>
<dbReference type="NCBIfam" id="TIGR00755">
    <property type="entry name" value="ksgA"/>
    <property type="match status" value="1"/>
</dbReference>
<reference evidence="15 16" key="1">
    <citation type="submission" date="2020-04" db="EMBL/GenBank/DDBJ databases">
        <title>Perkinsus olseni comparative genomics.</title>
        <authorList>
            <person name="Bogema D.R."/>
        </authorList>
    </citation>
    <scope>NUCLEOTIDE SEQUENCE [LARGE SCALE GENOMIC DNA]</scope>
    <source>
        <strain evidence="15">00978-12</strain>
    </source>
</reference>
<gene>
    <name evidence="15" type="primary">ENTPD6_1</name>
    <name evidence="15" type="ORF">FOZ60_008544</name>
</gene>
<comment type="caution">
    <text evidence="15">The sequence shown here is derived from an EMBL/GenBank/DDBJ whole genome shotgun (WGS) entry which is preliminary data.</text>
</comment>
<name>A0A7J6NIZ1_PEROL</name>
<feature type="active site" description="Proton acceptor" evidence="8">
    <location>
        <position position="249"/>
    </location>
</feature>
<comment type="similarity">
    <text evidence="10 11">Belongs to the class I-like SAM-binding methyltransferase superfamily. rRNA adenine N(6)-methyltransferase family.</text>
</comment>
<evidence type="ECO:0000256" key="11">
    <source>
        <dbReference type="RuleBase" id="RU362106"/>
    </source>
</evidence>
<keyword evidence="13" id="KW-0812">Transmembrane</keyword>
<evidence type="ECO:0000256" key="7">
    <source>
        <dbReference type="ARBA" id="ARBA00022884"/>
    </source>
</evidence>
<keyword evidence="7 10" id="KW-0694">RNA-binding</keyword>
<dbReference type="OrthoDB" id="74991at2759"/>
<dbReference type="Pfam" id="PF00398">
    <property type="entry name" value="RrnaAD"/>
    <property type="match status" value="1"/>
</dbReference>
<dbReference type="InterPro" id="IPR029063">
    <property type="entry name" value="SAM-dependent_MTases_sf"/>
</dbReference>
<evidence type="ECO:0000256" key="8">
    <source>
        <dbReference type="PIRSR" id="PIRSR600407-1"/>
    </source>
</evidence>
<dbReference type="GO" id="GO:0000179">
    <property type="term" value="F:rRNA (adenine-N6,N6-)-dimethyltransferase activity"/>
    <property type="evidence" value="ECO:0007669"/>
    <property type="project" value="UniProtKB-UniRule"/>
</dbReference>
<dbReference type="Proteomes" id="UP000541610">
    <property type="component" value="Unassembled WGS sequence"/>
</dbReference>
<proteinExistence type="inferred from homology"/>
<protein>
    <recommendedName>
        <fullName evidence="11">rRNA adenine N(6)-methyltransferase</fullName>
        <ecNumber evidence="11">2.1.1.-</ecNumber>
    </recommendedName>
</protein>
<evidence type="ECO:0000256" key="13">
    <source>
        <dbReference type="SAM" id="Phobius"/>
    </source>
</evidence>
<dbReference type="SMART" id="SM00650">
    <property type="entry name" value="rADc"/>
    <property type="match status" value="1"/>
</dbReference>
<sequence length="907" mass="99413">MYDEHHRQEPSHGIDVTVKRRLELSSMKAEEENVIDDLTPRDASWAVRNEPAFHPGLLAMNPISVTVSSMRTKSWKLLRSCREQAVRVALLALFTLLLVGVLINFGSGRLVSRGSGSLEQSIFKVVLDAGSTGTRIHVFKFRRRDGDITLERTADPEMTFFRKVDGGLSAYKENPEEAREGLEWLLKEASIGVPEAVGCQALLLATAGLRLIPPQAAEELLQVSRRVIRESPFTLVRDEDVAVLDGSEEGLYMWRSVDFIYGAHSSALTSKPSAVVDLGGGSVQLAYRTLKGSQVSPSDRNKFTDYLRPTYPIGAAAPSTSSEKRMKDYFLASAASIRPQSMADGPLYVHSWLGYGLEAARQRVLQENTNGSSRIHLIFKVPPHASYHPTIYPNTMTMQRCLATVRAALDLHQDCGATQASECAFNGAWRGPIDPSSYTFRVFSYVFDVARSNGLVPTGAHEVVVTVAEFRDVARVRCAETVGGSLPWACLDAVYVTSLLSDGFGIPDTQPTVVAERLSYDKGGLLYAAWPLGAALERLDFVVALRFLAMIRRPAASRGVHRSSPIGVIKAPGSNKNTPPRGGGGQKAAGGGGGGLALPLQKKFGQHLLKNPGILDKIIEASDIKSTDTVLEIGPGTGNLTMRLLELAKKVVALEIDPRMAAEVKKRAQTSGRMNLKVIEGDALKTAFPVFDVCVANLPYQISSPFTFKLLAHRPVFRCGVIMFQKEFGERLVARVGEENYGRLAINCQLFSKVTRVCNVSKGSFNPPPEVDSMIVKFVLHKDPINVDFPEFDGLLRIAFTRKNKTLHSSFMNKAVIKVLEENYKTYCSLHSQPVQYQGPAFKAHVENTLRGSGLAESRAMKIDIDQYLALLLEFHRNGIHFVNVSDPSTTTNKAATDAFSMEVDSA</sequence>
<evidence type="ECO:0000256" key="9">
    <source>
        <dbReference type="PIRSR" id="PIRSR600407-2"/>
    </source>
</evidence>
<evidence type="ECO:0000256" key="1">
    <source>
        <dbReference type="ARBA" id="ARBA00009283"/>
    </source>
</evidence>
<dbReference type="Gene3D" id="3.30.420.40">
    <property type="match status" value="1"/>
</dbReference>
<dbReference type="Pfam" id="PF01150">
    <property type="entry name" value="GDA1_CD39"/>
    <property type="match status" value="2"/>
</dbReference>
<keyword evidence="6 15" id="KW-0378">Hydrolase</keyword>
<evidence type="ECO:0000256" key="4">
    <source>
        <dbReference type="ARBA" id="ARBA00022679"/>
    </source>
</evidence>
<dbReference type="InterPro" id="IPR001737">
    <property type="entry name" value="KsgA/Erm"/>
</dbReference>
<feature type="binding site" evidence="10">
    <location>
        <position position="682"/>
    </location>
    <ligand>
        <name>S-adenosyl-L-methionine</name>
        <dbReference type="ChEBI" id="CHEBI:59789"/>
    </ligand>
</feature>
<dbReference type="AlphaFoldDB" id="A0A7J6NIZ1"/>
<dbReference type="InterPro" id="IPR000407">
    <property type="entry name" value="GDA1_CD39_NTPase"/>
</dbReference>
<dbReference type="HAMAP" id="MF_00607">
    <property type="entry name" value="16SrRNA_methyltr_A"/>
    <property type="match status" value="1"/>
</dbReference>
<keyword evidence="2 11" id="KW-0698">rRNA processing</keyword>
<evidence type="ECO:0000256" key="3">
    <source>
        <dbReference type="ARBA" id="ARBA00022603"/>
    </source>
</evidence>
<evidence type="ECO:0000313" key="15">
    <source>
        <dbReference type="EMBL" id="KAF4683848.1"/>
    </source>
</evidence>
<organism evidence="15 16">
    <name type="scientific">Perkinsus olseni</name>
    <name type="common">Perkinsus atlanticus</name>
    <dbReference type="NCBI Taxonomy" id="32597"/>
    <lineage>
        <taxon>Eukaryota</taxon>
        <taxon>Sar</taxon>
        <taxon>Alveolata</taxon>
        <taxon>Perkinsozoa</taxon>
        <taxon>Perkinsea</taxon>
        <taxon>Perkinsida</taxon>
        <taxon>Perkinsidae</taxon>
        <taxon>Perkinsus</taxon>
    </lineage>
</organism>
<feature type="domain" description="Ribosomal RNA adenine methylase transferase N-terminal" evidence="14">
    <location>
        <begin position="614"/>
        <end position="782"/>
    </location>
</feature>
<dbReference type="EMBL" id="JABANP010000342">
    <property type="protein sequence ID" value="KAF4683848.1"/>
    <property type="molecule type" value="Genomic_DNA"/>
</dbReference>
<evidence type="ECO:0000256" key="10">
    <source>
        <dbReference type="PROSITE-ProRule" id="PRU01026"/>
    </source>
</evidence>
<evidence type="ECO:0000259" key="14">
    <source>
        <dbReference type="SMART" id="SM00650"/>
    </source>
</evidence>
<dbReference type="Gene3D" id="3.30.420.150">
    <property type="entry name" value="Exopolyphosphatase. Domain 2"/>
    <property type="match status" value="1"/>
</dbReference>
<evidence type="ECO:0000256" key="12">
    <source>
        <dbReference type="SAM" id="MobiDB-lite"/>
    </source>
</evidence>
<evidence type="ECO:0000256" key="5">
    <source>
        <dbReference type="ARBA" id="ARBA00022691"/>
    </source>
</evidence>
<dbReference type="InterPro" id="IPR020596">
    <property type="entry name" value="rRNA_Ade_Mease_Trfase_CS"/>
</dbReference>
<accession>A0A7J6NIZ1</accession>
<dbReference type="GO" id="GO:0003723">
    <property type="term" value="F:RNA binding"/>
    <property type="evidence" value="ECO:0007669"/>
    <property type="project" value="UniProtKB-UniRule"/>
</dbReference>
<feature type="region of interest" description="Disordered" evidence="12">
    <location>
        <begin position="567"/>
        <end position="593"/>
    </location>
</feature>
<feature type="transmembrane region" description="Helical" evidence="13">
    <location>
        <begin position="85"/>
        <end position="105"/>
    </location>
</feature>
<dbReference type="InterPro" id="IPR020598">
    <property type="entry name" value="rRNA_Ade_methylase_Trfase_N"/>
</dbReference>
<keyword evidence="3 10" id="KW-0489">Methyltransferase</keyword>
<dbReference type="FunFam" id="3.40.50.150:FF:000081">
    <property type="entry name" value="rRNA adenine N(6)-methyltransferase"/>
    <property type="match status" value="1"/>
</dbReference>
<evidence type="ECO:0000313" key="16">
    <source>
        <dbReference type="Proteomes" id="UP000541610"/>
    </source>
</evidence>
<dbReference type="Gene3D" id="1.10.8.480">
    <property type="match status" value="1"/>
</dbReference>
<feature type="binding site" evidence="9">
    <location>
        <begin position="280"/>
        <end position="284"/>
    </location>
    <ligand>
        <name>ATP</name>
        <dbReference type="ChEBI" id="CHEBI:30616"/>
    </ligand>
</feature>
<evidence type="ECO:0000256" key="6">
    <source>
        <dbReference type="ARBA" id="ARBA00022801"/>
    </source>
</evidence>
<dbReference type="PROSITE" id="PS01131">
    <property type="entry name" value="RRNA_A_DIMETH"/>
    <property type="match status" value="1"/>
</dbReference>
<dbReference type="PANTHER" id="PTHR11727">
    <property type="entry name" value="DIMETHYLADENOSINE TRANSFERASE"/>
    <property type="match status" value="1"/>
</dbReference>
<keyword evidence="5 10" id="KW-0949">S-adenosyl-L-methionine</keyword>
<dbReference type="EC" id="2.1.1.-" evidence="11"/>
<feature type="binding site" evidence="10">
    <location>
        <position position="697"/>
    </location>
    <ligand>
        <name>S-adenosyl-L-methionine</name>
        <dbReference type="ChEBI" id="CHEBI:59789"/>
    </ligand>
</feature>
<keyword evidence="13" id="KW-0472">Membrane</keyword>
<feature type="binding site" evidence="10">
    <location>
        <position position="607"/>
    </location>
    <ligand>
        <name>S-adenosyl-L-methionine</name>
        <dbReference type="ChEBI" id="CHEBI:59789"/>
    </ligand>
</feature>
<dbReference type="PROSITE" id="PS51689">
    <property type="entry name" value="SAM_RNA_A_N6_MT"/>
    <property type="match status" value="1"/>
</dbReference>
<dbReference type="InterPro" id="IPR011530">
    <property type="entry name" value="rRNA_adenine_dimethylase"/>
</dbReference>
<feature type="binding site" evidence="10">
    <location>
        <position position="634"/>
    </location>
    <ligand>
        <name>S-adenosyl-L-methionine</name>
        <dbReference type="ChEBI" id="CHEBI:59789"/>
    </ligand>
</feature>
<dbReference type="SUPFAM" id="SSF53335">
    <property type="entry name" value="S-adenosyl-L-methionine-dependent methyltransferases"/>
    <property type="match status" value="1"/>
</dbReference>